<dbReference type="Gene3D" id="1.10.287.1080">
    <property type="entry name" value="MazG-like"/>
    <property type="match status" value="2"/>
</dbReference>
<feature type="domain" description="NTP pyrophosphohydrolase MazG-like" evidence="1">
    <location>
        <begin position="35"/>
        <end position="108"/>
    </location>
</feature>
<dbReference type="GO" id="GO:0047429">
    <property type="term" value="F:nucleoside triphosphate diphosphatase activity"/>
    <property type="evidence" value="ECO:0007669"/>
    <property type="project" value="UniProtKB-EC"/>
</dbReference>
<dbReference type="SUPFAM" id="SSF101386">
    <property type="entry name" value="all-alpha NTP pyrophosphatases"/>
    <property type="match status" value="2"/>
</dbReference>
<dbReference type="PANTHER" id="PTHR30522">
    <property type="entry name" value="NUCLEOSIDE TRIPHOSPHATE PYROPHOSPHOHYDROLASE"/>
    <property type="match status" value="1"/>
</dbReference>
<dbReference type="InterPro" id="IPR011551">
    <property type="entry name" value="NTP_PyrPHydrolase_MazG"/>
</dbReference>
<dbReference type="Proteomes" id="UP001143307">
    <property type="component" value="Unassembled WGS sequence"/>
</dbReference>
<dbReference type="RefSeq" id="WP_279253176.1">
    <property type="nucleotide sequence ID" value="NZ_SHNP01000004.1"/>
</dbReference>
<dbReference type="Pfam" id="PF03819">
    <property type="entry name" value="MazG"/>
    <property type="match status" value="2"/>
</dbReference>
<keyword evidence="2" id="KW-0378">Hydrolase</keyword>
<dbReference type="InterPro" id="IPR004518">
    <property type="entry name" value="MazG-like_dom"/>
</dbReference>
<dbReference type="PANTHER" id="PTHR30522:SF0">
    <property type="entry name" value="NUCLEOSIDE TRIPHOSPHATE PYROPHOSPHOHYDROLASE"/>
    <property type="match status" value="1"/>
</dbReference>
<keyword evidence="3" id="KW-1185">Reference proteome</keyword>
<accession>A0ABT3SWL8</accession>
<dbReference type="InterPro" id="IPR048015">
    <property type="entry name" value="NTP-PPase_MazG-like_N"/>
</dbReference>
<proteinExistence type="predicted"/>
<reference evidence="2" key="1">
    <citation type="submission" date="2019-02" db="EMBL/GenBank/DDBJ databases">
        <authorList>
            <person name="Li S.-H."/>
        </authorList>
    </citation>
    <scope>NUCLEOTIDE SEQUENCE</scope>
    <source>
        <strain evidence="2">IMCC8485</strain>
    </source>
</reference>
<dbReference type="EMBL" id="SHNP01000004">
    <property type="protein sequence ID" value="MCX2974397.1"/>
    <property type="molecule type" value="Genomic_DNA"/>
</dbReference>
<evidence type="ECO:0000313" key="3">
    <source>
        <dbReference type="Proteomes" id="UP001143307"/>
    </source>
</evidence>
<dbReference type="EC" id="3.6.1.9" evidence="2"/>
<dbReference type="InterPro" id="IPR048011">
    <property type="entry name" value="NTP-PPase_MazG-like_C"/>
</dbReference>
<name>A0ABT3SWL8_9GAMM</name>
<dbReference type="NCBIfam" id="TIGR00444">
    <property type="entry name" value="mazG"/>
    <property type="match status" value="1"/>
</dbReference>
<protein>
    <submittedName>
        <fullName evidence="2">Nucleoside triphosphate pyrophosphohydrolase</fullName>
        <ecNumber evidence="2">3.6.1.9</ecNumber>
    </submittedName>
</protein>
<feature type="domain" description="NTP pyrophosphohydrolase MazG-like" evidence="1">
    <location>
        <begin position="179"/>
        <end position="239"/>
    </location>
</feature>
<sequence>MNKALSTPRYSIADLLRVMERLRDPKHGCPWDLKQDFKSIVPSTLEECYELASAIEQEDYHHVGEELGDVMFQVVFYAQLGSEQGLFNFEQVVNTLVEKLVRRHPHVFAAGEIEGVANGSVSVDDVNASWEAIKQQERSAREQHGVLADVPVALPALPRAQKLQKRAAAVGFDWHEIGSVMQKLEEELEELRTAIGNDNAAAVREEMGDVLFSCVNLSRHLKLDAEATLRESSSKFEQRFRAMELMAAKAETPLHELDETALDSLWERAKAL</sequence>
<dbReference type="NCBIfam" id="NF007113">
    <property type="entry name" value="PRK09562.1"/>
    <property type="match status" value="1"/>
</dbReference>
<gene>
    <name evidence="2" type="ORF">EYC87_12465</name>
</gene>
<comment type="caution">
    <text evidence="2">The sequence shown here is derived from an EMBL/GenBank/DDBJ whole genome shotgun (WGS) entry which is preliminary data.</text>
</comment>
<dbReference type="CDD" id="cd11529">
    <property type="entry name" value="NTP-PPase_MazG_Cterm"/>
    <property type="match status" value="1"/>
</dbReference>
<organism evidence="2 3">
    <name type="scientific">Candidatus Seongchinamella marina</name>
    <dbReference type="NCBI Taxonomy" id="2518990"/>
    <lineage>
        <taxon>Bacteria</taxon>
        <taxon>Pseudomonadati</taxon>
        <taxon>Pseudomonadota</taxon>
        <taxon>Gammaproteobacteria</taxon>
        <taxon>Cellvibrionales</taxon>
        <taxon>Halieaceae</taxon>
        <taxon>Seongchinamella</taxon>
    </lineage>
</organism>
<evidence type="ECO:0000313" key="2">
    <source>
        <dbReference type="EMBL" id="MCX2974397.1"/>
    </source>
</evidence>
<evidence type="ECO:0000259" key="1">
    <source>
        <dbReference type="Pfam" id="PF03819"/>
    </source>
</evidence>
<dbReference type="CDD" id="cd11528">
    <property type="entry name" value="NTP-PPase_MazG_Nterm"/>
    <property type="match status" value="1"/>
</dbReference>